<accession>A0A1T2X3X5</accession>
<dbReference type="OrthoDB" id="9785602at2"/>
<dbReference type="STRING" id="1324314.BVG16_22800"/>
<dbReference type="InterPro" id="IPR051531">
    <property type="entry name" value="N-acetyltransferase"/>
</dbReference>
<dbReference type="Gene3D" id="3.40.630.30">
    <property type="match status" value="1"/>
</dbReference>
<name>A0A1T2X3X5_9BACL</name>
<dbReference type="GO" id="GO:0016747">
    <property type="term" value="F:acyltransferase activity, transferring groups other than amino-acyl groups"/>
    <property type="evidence" value="ECO:0007669"/>
    <property type="project" value="InterPro"/>
</dbReference>
<dbReference type="Proteomes" id="UP000190188">
    <property type="component" value="Unassembled WGS sequence"/>
</dbReference>
<dbReference type="AlphaFoldDB" id="A0A1T2X3X5"/>
<dbReference type="SUPFAM" id="SSF55729">
    <property type="entry name" value="Acyl-CoA N-acyltransferases (Nat)"/>
    <property type="match status" value="1"/>
</dbReference>
<organism evidence="2 3">
    <name type="scientific">Paenibacillus selenitireducens</name>
    <dbReference type="NCBI Taxonomy" id="1324314"/>
    <lineage>
        <taxon>Bacteria</taxon>
        <taxon>Bacillati</taxon>
        <taxon>Bacillota</taxon>
        <taxon>Bacilli</taxon>
        <taxon>Bacillales</taxon>
        <taxon>Paenibacillaceae</taxon>
        <taxon>Paenibacillus</taxon>
    </lineage>
</organism>
<dbReference type="RefSeq" id="WP_078501511.1">
    <property type="nucleotide sequence ID" value="NZ_MSZX01000010.1"/>
</dbReference>
<dbReference type="InterPro" id="IPR016181">
    <property type="entry name" value="Acyl_CoA_acyltransferase"/>
</dbReference>
<dbReference type="PROSITE" id="PS51186">
    <property type="entry name" value="GNAT"/>
    <property type="match status" value="1"/>
</dbReference>
<keyword evidence="2" id="KW-0808">Transferase</keyword>
<keyword evidence="3" id="KW-1185">Reference proteome</keyword>
<evidence type="ECO:0000259" key="1">
    <source>
        <dbReference type="PROSITE" id="PS51186"/>
    </source>
</evidence>
<sequence>MQLETERLVLRDFTREDWISVHAYSSNKQVTQYMLWGPNSEEDTKAYIEQMIRSQQEIPRQSYELAVTLKGSGELIGGCGLVLHRSNGEVGYCFHPDAWGKGYATEAAQALVTFGFQGQELHRIYATCRPDNVGSANVMRKMGMKQEGHLREHRWAKEKYHDSYLFSILRQEYQAIAEV</sequence>
<reference evidence="2 3" key="1">
    <citation type="submission" date="2017-01" db="EMBL/GenBank/DDBJ databases">
        <title>Genome analysis of Paenibacillus selenitrireducens ES3-24.</title>
        <authorList>
            <person name="Xu D."/>
            <person name="Yao R."/>
            <person name="Zheng S."/>
        </authorList>
    </citation>
    <scope>NUCLEOTIDE SEQUENCE [LARGE SCALE GENOMIC DNA]</scope>
    <source>
        <strain evidence="2 3">ES3-24</strain>
    </source>
</reference>
<dbReference type="InterPro" id="IPR000182">
    <property type="entry name" value="GNAT_dom"/>
</dbReference>
<feature type="domain" description="N-acetyltransferase" evidence="1">
    <location>
        <begin position="8"/>
        <end position="162"/>
    </location>
</feature>
<dbReference type="Pfam" id="PF13302">
    <property type="entry name" value="Acetyltransf_3"/>
    <property type="match status" value="1"/>
</dbReference>
<dbReference type="PANTHER" id="PTHR43792">
    <property type="entry name" value="GNAT FAMILY, PUTATIVE (AFU_ORTHOLOGUE AFUA_3G00765)-RELATED-RELATED"/>
    <property type="match status" value="1"/>
</dbReference>
<evidence type="ECO:0000313" key="3">
    <source>
        <dbReference type="Proteomes" id="UP000190188"/>
    </source>
</evidence>
<gene>
    <name evidence="2" type="ORF">BVG16_22800</name>
</gene>
<proteinExistence type="predicted"/>
<protein>
    <submittedName>
        <fullName evidence="2">GNAT family N-acetyltransferase</fullName>
    </submittedName>
</protein>
<evidence type="ECO:0000313" key="2">
    <source>
        <dbReference type="EMBL" id="OPA74598.1"/>
    </source>
</evidence>
<comment type="caution">
    <text evidence="2">The sequence shown here is derived from an EMBL/GenBank/DDBJ whole genome shotgun (WGS) entry which is preliminary data.</text>
</comment>
<dbReference type="EMBL" id="MSZX01000010">
    <property type="protein sequence ID" value="OPA74598.1"/>
    <property type="molecule type" value="Genomic_DNA"/>
</dbReference>